<comment type="caution">
    <text evidence="2">The sequence shown here is derived from an EMBL/GenBank/DDBJ whole genome shotgun (WGS) entry which is preliminary data.</text>
</comment>
<evidence type="ECO:0000256" key="1">
    <source>
        <dbReference type="SAM" id="Phobius"/>
    </source>
</evidence>
<keyword evidence="3" id="KW-1185">Reference proteome</keyword>
<keyword evidence="1" id="KW-0812">Transmembrane</keyword>
<dbReference type="EMBL" id="JBFDAA010000008">
    <property type="protein sequence ID" value="KAL1129794.1"/>
    <property type="molecule type" value="Genomic_DNA"/>
</dbReference>
<accession>A0ABD0Z2Z5</accession>
<dbReference type="PANTHER" id="PTHR35259">
    <property type="entry name" value="BOMBESIN RECEPTOR-ACTIVATED PROTEIN C6ORF89"/>
    <property type="match status" value="1"/>
</dbReference>
<organism evidence="2 3">
    <name type="scientific">Ranatra chinensis</name>
    <dbReference type="NCBI Taxonomy" id="642074"/>
    <lineage>
        <taxon>Eukaryota</taxon>
        <taxon>Metazoa</taxon>
        <taxon>Ecdysozoa</taxon>
        <taxon>Arthropoda</taxon>
        <taxon>Hexapoda</taxon>
        <taxon>Insecta</taxon>
        <taxon>Pterygota</taxon>
        <taxon>Neoptera</taxon>
        <taxon>Paraneoptera</taxon>
        <taxon>Hemiptera</taxon>
        <taxon>Heteroptera</taxon>
        <taxon>Panheteroptera</taxon>
        <taxon>Nepomorpha</taxon>
        <taxon>Nepidae</taxon>
        <taxon>Ranatrinae</taxon>
        <taxon>Ranatra</taxon>
    </lineage>
</organism>
<dbReference type="Proteomes" id="UP001558652">
    <property type="component" value="Unassembled WGS sequence"/>
</dbReference>
<reference evidence="2 3" key="1">
    <citation type="submission" date="2024-07" db="EMBL/GenBank/DDBJ databases">
        <title>Chromosome-level genome assembly of the water stick insect Ranatra chinensis (Heteroptera: Nepidae).</title>
        <authorList>
            <person name="Liu X."/>
        </authorList>
    </citation>
    <scope>NUCLEOTIDE SEQUENCE [LARGE SCALE GENOMIC DNA]</scope>
    <source>
        <strain evidence="2">Cailab_2021Rc</strain>
        <tissue evidence="2">Muscle</tissue>
    </source>
</reference>
<sequence length="359" mass="41281">MSANTKLLKGGKRQKESEMCEKLRLVDSELVSFYQYCQQMGFTPSEMEVICSPLFDVMQKNNLKRIFKVIISLLVLCATIYAATQVGSIAIHASAFGRIAMIKILPLWDWRHLFYETCLIGNPFYGEYTLTEDDCVSCESLESIDIANKVSYDFLLDNYLNRDAPIIITDAMDNWPAMNSDDFLFNNISQIYLQDEKLIDTVPCVLSTNLRTGTSDLLTFLKRIHNPAIDKWFVHWQNCDIHAVKALRKFYQRPYFLSNSVSPAHFNWVLMASDYSTNNYKTVELDSGLIMLAQLRGMTAFRLTPHKPCNESCPQLTGNLQHGEMLVFTNYLWAFEYYPGQKMDNIAVLTETVWDESTL</sequence>
<evidence type="ECO:0000313" key="3">
    <source>
        <dbReference type="Proteomes" id="UP001558652"/>
    </source>
</evidence>
<keyword evidence="1" id="KW-0472">Membrane</keyword>
<dbReference type="AlphaFoldDB" id="A0ABD0Z2Z5"/>
<name>A0ABD0Z2Z5_9HEMI</name>
<proteinExistence type="predicted"/>
<dbReference type="InterPro" id="IPR038757">
    <property type="entry name" value="BRAP"/>
</dbReference>
<gene>
    <name evidence="2" type="ORF">AAG570_012738</name>
</gene>
<dbReference type="SUPFAM" id="SSF51197">
    <property type="entry name" value="Clavaminate synthase-like"/>
    <property type="match status" value="1"/>
</dbReference>
<protein>
    <submittedName>
        <fullName evidence="2">Uncharacterized protein</fullName>
    </submittedName>
</protein>
<keyword evidence="1" id="KW-1133">Transmembrane helix</keyword>
<dbReference type="PANTHER" id="PTHR35259:SF2">
    <property type="match status" value="1"/>
</dbReference>
<dbReference type="Gene3D" id="2.60.120.650">
    <property type="entry name" value="Cupin"/>
    <property type="match status" value="1"/>
</dbReference>
<evidence type="ECO:0000313" key="2">
    <source>
        <dbReference type="EMBL" id="KAL1129794.1"/>
    </source>
</evidence>
<feature type="transmembrane region" description="Helical" evidence="1">
    <location>
        <begin position="66"/>
        <end position="83"/>
    </location>
</feature>